<evidence type="ECO:0000256" key="1">
    <source>
        <dbReference type="SAM" id="SignalP"/>
    </source>
</evidence>
<feature type="signal peptide" evidence="1">
    <location>
        <begin position="1"/>
        <end position="20"/>
    </location>
</feature>
<dbReference type="EMBL" id="FOIU01000001">
    <property type="protein sequence ID" value="SEW01312.1"/>
    <property type="molecule type" value="Genomic_DNA"/>
</dbReference>
<gene>
    <name evidence="2" type="ORF">SAMN05421841_0618</name>
</gene>
<dbReference type="RefSeq" id="WP_089790585.1">
    <property type="nucleotide sequence ID" value="NZ_FOIU01000001.1"/>
</dbReference>
<organism evidence="2 3">
    <name type="scientific">Chryseobacterium wanjuense</name>
    <dbReference type="NCBI Taxonomy" id="356305"/>
    <lineage>
        <taxon>Bacteria</taxon>
        <taxon>Pseudomonadati</taxon>
        <taxon>Bacteroidota</taxon>
        <taxon>Flavobacteriia</taxon>
        <taxon>Flavobacteriales</taxon>
        <taxon>Weeksellaceae</taxon>
        <taxon>Chryseobacterium group</taxon>
        <taxon>Chryseobacterium</taxon>
    </lineage>
</organism>
<reference evidence="3" key="1">
    <citation type="submission" date="2016-10" db="EMBL/GenBank/DDBJ databases">
        <authorList>
            <person name="Varghese N."/>
            <person name="Submissions S."/>
        </authorList>
    </citation>
    <scope>NUCLEOTIDE SEQUENCE [LARGE SCALE GENOMIC DNA]</scope>
    <source>
        <strain evidence="3">DSM 17724</strain>
    </source>
</reference>
<accession>A0A1I0NIL1</accession>
<evidence type="ECO:0000313" key="2">
    <source>
        <dbReference type="EMBL" id="SEW01312.1"/>
    </source>
</evidence>
<keyword evidence="3" id="KW-1185">Reference proteome</keyword>
<dbReference type="AlphaFoldDB" id="A0A1I0NIL1"/>
<dbReference type="Proteomes" id="UP000199469">
    <property type="component" value="Unassembled WGS sequence"/>
</dbReference>
<name>A0A1I0NIL1_9FLAO</name>
<evidence type="ECO:0000313" key="3">
    <source>
        <dbReference type="Proteomes" id="UP000199469"/>
    </source>
</evidence>
<feature type="chain" id="PRO_5011703957" evidence="1">
    <location>
        <begin position="21"/>
        <end position="76"/>
    </location>
</feature>
<keyword evidence="1" id="KW-0732">Signal</keyword>
<proteinExistence type="predicted"/>
<protein>
    <submittedName>
        <fullName evidence="2">Uncharacterized protein</fullName>
    </submittedName>
</protein>
<sequence>MMKKTLSAAILLTVTSLCYALLNTPGSTLGIIAKTSLHTSRNGHDLFSSRGGIEKSQPIILIPHLSIYSGGNVLIN</sequence>